<name>A0A0M4D773_9BACT</name>
<dbReference type="KEGG" id="des:DSOUD_2170"/>
<keyword evidence="8" id="KW-0472">Membrane</keyword>
<dbReference type="InterPro" id="IPR012902">
    <property type="entry name" value="N_methyl_site"/>
</dbReference>
<evidence type="ECO:0000256" key="6">
    <source>
        <dbReference type="ARBA" id="ARBA00022692"/>
    </source>
</evidence>
<feature type="domain" description="General secretion pathway GspH" evidence="11">
    <location>
        <begin position="46"/>
        <end position="174"/>
    </location>
</feature>
<dbReference type="PROSITE" id="PS00409">
    <property type="entry name" value="PROKAR_NTER_METHYL"/>
    <property type="match status" value="1"/>
</dbReference>
<evidence type="ECO:0000256" key="1">
    <source>
        <dbReference type="ARBA" id="ARBA00004377"/>
    </source>
</evidence>
<reference evidence="12 13" key="1">
    <citation type="submission" date="2015-07" db="EMBL/GenBank/DDBJ databases">
        <title>Isolation and Genomic Characterization of a Novel Halophilic Metal-Reducing Deltaproteobacterium from the Deep Subsurface.</title>
        <authorList>
            <person name="Badalamenti J.P."/>
            <person name="Summers Z.M."/>
            <person name="Gralnick J.A."/>
            <person name="Bond D.R."/>
        </authorList>
    </citation>
    <scope>NUCLEOTIDE SEQUENCE [LARGE SCALE GENOMIC DNA]</scope>
    <source>
        <strain evidence="12 13">WTL</strain>
    </source>
</reference>
<comment type="similarity">
    <text evidence="9">Belongs to the GSP H family.</text>
</comment>
<evidence type="ECO:0000256" key="9">
    <source>
        <dbReference type="ARBA" id="ARBA00025772"/>
    </source>
</evidence>
<keyword evidence="7" id="KW-1133">Transmembrane helix</keyword>
<sequence length="186" mass="19657">MNASRMGNKGFTLIELLIVVAILAIASAIAVPGIRQMRQNTVLKSEARDLLSAFHTARLEAVSRNTDVTISFIKGAYSPAGGVGEYTVFIDNGAGAGGVAGNRLPDGDEEKIIEKAIGAGVSMPLSANSTFTGTSPAMWAGFNYRGLPLENNLGGVVLQNANSRYYRLVMSPTGTVRMQQSSTDSW</sequence>
<keyword evidence="13" id="KW-1185">Reference proteome</keyword>
<proteinExistence type="inferred from homology"/>
<accession>A0A0M4D773</accession>
<dbReference type="GO" id="GO:0005886">
    <property type="term" value="C:plasma membrane"/>
    <property type="evidence" value="ECO:0007669"/>
    <property type="project" value="UniProtKB-SubCell"/>
</dbReference>
<evidence type="ECO:0000259" key="11">
    <source>
        <dbReference type="Pfam" id="PF12019"/>
    </source>
</evidence>
<dbReference type="InterPro" id="IPR022346">
    <property type="entry name" value="T2SS_GspH"/>
</dbReference>
<keyword evidence="3" id="KW-1003">Cell membrane</keyword>
<dbReference type="EMBL" id="CP010802">
    <property type="protein sequence ID" value="ALC16935.1"/>
    <property type="molecule type" value="Genomic_DNA"/>
</dbReference>
<keyword evidence="6" id="KW-0812">Transmembrane</keyword>
<dbReference type="Gene3D" id="3.30.700.10">
    <property type="entry name" value="Glycoprotein, Type 4 Pilin"/>
    <property type="match status" value="1"/>
</dbReference>
<protein>
    <recommendedName>
        <fullName evidence="2">Type II secretion system protein H</fullName>
    </recommendedName>
    <alternativeName>
        <fullName evidence="10">General secretion pathway protein H</fullName>
    </alternativeName>
</protein>
<evidence type="ECO:0000256" key="8">
    <source>
        <dbReference type="ARBA" id="ARBA00023136"/>
    </source>
</evidence>
<evidence type="ECO:0000256" key="2">
    <source>
        <dbReference type="ARBA" id="ARBA00021549"/>
    </source>
</evidence>
<dbReference type="GO" id="GO:0015627">
    <property type="term" value="C:type II protein secretion system complex"/>
    <property type="evidence" value="ECO:0007669"/>
    <property type="project" value="InterPro"/>
</dbReference>
<dbReference type="InterPro" id="IPR045584">
    <property type="entry name" value="Pilin-like"/>
</dbReference>
<dbReference type="Pfam" id="PF12019">
    <property type="entry name" value="GspH"/>
    <property type="match status" value="1"/>
</dbReference>
<evidence type="ECO:0000313" key="12">
    <source>
        <dbReference type="EMBL" id="ALC16935.1"/>
    </source>
</evidence>
<evidence type="ECO:0000256" key="5">
    <source>
        <dbReference type="ARBA" id="ARBA00022519"/>
    </source>
</evidence>
<dbReference type="STRING" id="1603606.DSOUD_2170"/>
<keyword evidence="4" id="KW-0488">Methylation</keyword>
<evidence type="ECO:0000256" key="7">
    <source>
        <dbReference type="ARBA" id="ARBA00022989"/>
    </source>
</evidence>
<evidence type="ECO:0000256" key="10">
    <source>
        <dbReference type="ARBA" id="ARBA00030775"/>
    </source>
</evidence>
<dbReference type="GO" id="GO:0015628">
    <property type="term" value="P:protein secretion by the type II secretion system"/>
    <property type="evidence" value="ECO:0007669"/>
    <property type="project" value="InterPro"/>
</dbReference>
<dbReference type="PATRIC" id="fig|1603606.3.peg.2343"/>
<dbReference type="Pfam" id="PF07963">
    <property type="entry name" value="N_methyl"/>
    <property type="match status" value="1"/>
</dbReference>
<evidence type="ECO:0000313" key="13">
    <source>
        <dbReference type="Proteomes" id="UP000057158"/>
    </source>
</evidence>
<dbReference type="NCBIfam" id="TIGR02532">
    <property type="entry name" value="IV_pilin_GFxxxE"/>
    <property type="match status" value="1"/>
</dbReference>
<evidence type="ECO:0000256" key="4">
    <source>
        <dbReference type="ARBA" id="ARBA00022481"/>
    </source>
</evidence>
<organism evidence="12 13">
    <name type="scientific">Desulfuromonas soudanensis</name>
    <dbReference type="NCBI Taxonomy" id="1603606"/>
    <lineage>
        <taxon>Bacteria</taxon>
        <taxon>Pseudomonadati</taxon>
        <taxon>Thermodesulfobacteriota</taxon>
        <taxon>Desulfuromonadia</taxon>
        <taxon>Desulfuromonadales</taxon>
        <taxon>Desulfuromonadaceae</taxon>
        <taxon>Desulfuromonas</taxon>
    </lineage>
</organism>
<comment type="subcellular location">
    <subcellularLocation>
        <location evidence="1">Cell inner membrane</location>
        <topology evidence="1">Single-pass membrane protein</topology>
    </subcellularLocation>
</comment>
<keyword evidence="5" id="KW-0997">Cell inner membrane</keyword>
<dbReference type="AlphaFoldDB" id="A0A0M4D773"/>
<dbReference type="RefSeq" id="WP_053550986.1">
    <property type="nucleotide sequence ID" value="NZ_CP010802.1"/>
</dbReference>
<dbReference type="SUPFAM" id="SSF54523">
    <property type="entry name" value="Pili subunits"/>
    <property type="match status" value="1"/>
</dbReference>
<gene>
    <name evidence="12" type="ORF">DSOUD_2170</name>
</gene>
<dbReference type="Proteomes" id="UP000057158">
    <property type="component" value="Chromosome"/>
</dbReference>
<evidence type="ECO:0000256" key="3">
    <source>
        <dbReference type="ARBA" id="ARBA00022475"/>
    </source>
</evidence>